<evidence type="ECO:0000256" key="1">
    <source>
        <dbReference type="SAM" id="MobiDB-lite"/>
    </source>
</evidence>
<dbReference type="Proteomes" id="UP000006054">
    <property type="component" value="Chromosome"/>
</dbReference>
<protein>
    <submittedName>
        <fullName evidence="2">Uncharacterized protein</fullName>
    </submittedName>
</protein>
<proteinExistence type="predicted"/>
<accession>I4APR2</accession>
<feature type="compositionally biased region" description="Basic and acidic residues" evidence="1">
    <location>
        <begin position="1"/>
        <end position="14"/>
    </location>
</feature>
<name>I4APR2_BERLS</name>
<feature type="region of interest" description="Disordered" evidence="1">
    <location>
        <begin position="1"/>
        <end position="32"/>
    </location>
</feature>
<evidence type="ECO:0000313" key="3">
    <source>
        <dbReference type="Proteomes" id="UP000006054"/>
    </source>
</evidence>
<reference evidence="3" key="1">
    <citation type="submission" date="2012-06" db="EMBL/GenBank/DDBJ databases">
        <title>The complete genome of Flexibacter litoralis DSM 6794.</title>
        <authorList>
            <person name="Lucas S."/>
            <person name="Copeland A."/>
            <person name="Lapidus A."/>
            <person name="Glavina del Rio T."/>
            <person name="Dalin E."/>
            <person name="Tice H."/>
            <person name="Bruce D."/>
            <person name="Goodwin L."/>
            <person name="Pitluck S."/>
            <person name="Peters L."/>
            <person name="Ovchinnikova G."/>
            <person name="Lu M."/>
            <person name="Kyrpides N."/>
            <person name="Mavromatis K."/>
            <person name="Ivanova N."/>
            <person name="Brettin T."/>
            <person name="Detter J.C."/>
            <person name="Han C."/>
            <person name="Larimer F."/>
            <person name="Land M."/>
            <person name="Hauser L."/>
            <person name="Markowitz V."/>
            <person name="Cheng J.-F."/>
            <person name="Hugenholtz P."/>
            <person name="Woyke T."/>
            <person name="Wu D."/>
            <person name="Spring S."/>
            <person name="Lang E."/>
            <person name="Kopitz M."/>
            <person name="Brambilla E."/>
            <person name="Klenk H.-P."/>
            <person name="Eisen J.A."/>
        </authorList>
    </citation>
    <scope>NUCLEOTIDE SEQUENCE [LARGE SCALE GENOMIC DNA]</scope>
    <source>
        <strain evidence="3">ATCC 23117 / DSM 6794 / NBRC 15988 / NCIMB 1366 / Sio-4</strain>
    </source>
</reference>
<evidence type="ECO:0000313" key="2">
    <source>
        <dbReference type="EMBL" id="AFM05947.1"/>
    </source>
</evidence>
<gene>
    <name evidence="2" type="ordered locus">Fleli_3630</name>
</gene>
<dbReference type="HOGENOM" id="CLU_2649183_0_0_10"/>
<organism evidence="2 3">
    <name type="scientific">Bernardetia litoralis (strain ATCC 23117 / DSM 6794 / NBRC 15988 / NCIMB 1366 / Fx l1 / Sio-4)</name>
    <name type="common">Flexibacter litoralis</name>
    <dbReference type="NCBI Taxonomy" id="880071"/>
    <lineage>
        <taxon>Bacteria</taxon>
        <taxon>Pseudomonadati</taxon>
        <taxon>Bacteroidota</taxon>
        <taxon>Cytophagia</taxon>
        <taxon>Cytophagales</taxon>
        <taxon>Bernardetiaceae</taxon>
        <taxon>Bernardetia</taxon>
    </lineage>
</organism>
<dbReference type="KEGG" id="fli:Fleli_3630"/>
<keyword evidence="3" id="KW-1185">Reference proteome</keyword>
<dbReference type="EMBL" id="CP003345">
    <property type="protein sequence ID" value="AFM05947.1"/>
    <property type="molecule type" value="Genomic_DNA"/>
</dbReference>
<sequence length="76" mass="8874" precursor="true">MREEANTKPDDPGKGHKIPGYFPTQTTNPHEKNKYIVGRIYTKKKKGKNEAEYAKDKNGKETNDHINKIIRYKKNE</sequence>
<dbReference type="AlphaFoldDB" id="I4APR2"/>